<dbReference type="PANTHER" id="PTHR10569:SF2">
    <property type="entry name" value="GLYCOGEN DEBRANCHING ENZYME"/>
    <property type="match status" value="1"/>
</dbReference>
<dbReference type="GO" id="GO:0004134">
    <property type="term" value="F:4-alpha-glucanotransferase activity"/>
    <property type="evidence" value="ECO:0007669"/>
    <property type="project" value="InterPro"/>
</dbReference>
<feature type="domain" description="Glycogen debranching enzyme C-terminal" evidence="1">
    <location>
        <begin position="279"/>
        <end position="643"/>
    </location>
</feature>
<dbReference type="InterPro" id="IPR012341">
    <property type="entry name" value="6hp_glycosidase-like_sf"/>
</dbReference>
<dbReference type="InterPro" id="IPR008928">
    <property type="entry name" value="6-hairpin_glycosidase_sf"/>
</dbReference>
<evidence type="ECO:0000259" key="1">
    <source>
        <dbReference type="Pfam" id="PF06202"/>
    </source>
</evidence>
<evidence type="ECO:0000313" key="4">
    <source>
        <dbReference type="Proteomes" id="UP000593737"/>
    </source>
</evidence>
<dbReference type="InterPro" id="IPR006451">
    <property type="entry name" value="Glycogen_debranch_arc"/>
</dbReference>
<dbReference type="PANTHER" id="PTHR10569">
    <property type="entry name" value="GLYCOGEN DEBRANCHING ENZYME"/>
    <property type="match status" value="1"/>
</dbReference>
<sequence length="663" mass="75800">MKIGKEDCQNLDRALSLEWLETNGRGGFSSGTISGANTRRYHALLLTSPDSGSTRYVLVNQIEEWLQIDGEKYALSTNLYPKAVHPLGYRHCISFTSTPWPTWVFMYNGTACRRELMCVQDYDLVVVRWTVVESTSQMLTLLVRPMLTGRDYHALHHENRQLSSASTVRPEWVSWQPYRSIPPVHSFHTGLYRHTPDWYRQVQFPLEKERGLEFQEDWWSPGEFTFELDSGKEHVLAFTREPIGTLDVMKLIHSEQNRRIHVRKGTAGSDCLLDSLQEATTHYVVRQETKQSVIAGYPWFTDWGRDTFISLPGLCLVTGRHEVAWEIIRSFSSFVSEGMVPNRFPDAGKDPEYNSMDASLWFIYAIDRYLTYSNDVRRVQSVAWPAIKQILDGYRRGTRYSIQMDIDGLIAGGTPGTQLTWMDAKIGDWVVTPRHGKPVEIQALWIRALDIGARLATLFREAHYANGCREDRAQAVESFRARFWYENGQYLYDTIDGTAGNDTSIRPNQIYAVSLCDDVLTREQASRVLRIVKEHLLTPVGLRTLSPQDTRYCPRYEGGPVERDGAYHQGTVWPFLLGPFITSWVKTFGSTADRKIVARSFLRGLEDHIHETCLGQISEIFDGDPPHRPRGCLAQAWSIAEPLRAMVEDLGFPITTLSATNRK</sequence>
<dbReference type="Proteomes" id="UP000593737">
    <property type="component" value="Chromosome"/>
</dbReference>
<dbReference type="Gene3D" id="1.50.10.10">
    <property type="match status" value="1"/>
</dbReference>
<accession>A0A7S8IZN7</accession>
<gene>
    <name evidence="3" type="ORF">Nkreftii_002048</name>
</gene>
<dbReference type="SUPFAM" id="SSF48208">
    <property type="entry name" value="Six-hairpin glycosidases"/>
    <property type="match status" value="1"/>
</dbReference>
<reference evidence="3 4" key="1">
    <citation type="journal article" date="2020" name="ISME J.">
        <title>Enrichment and physiological characterization of a novel comammox Nitrospira indicates ammonium inhibition of complete nitrification.</title>
        <authorList>
            <person name="Sakoula D."/>
            <person name="Koch H."/>
            <person name="Frank J."/>
            <person name="Jetten M.S.M."/>
            <person name="van Kessel M.A.H.J."/>
            <person name="Lucker S."/>
        </authorList>
    </citation>
    <scope>NUCLEOTIDE SEQUENCE [LARGE SCALE GENOMIC DNA]</scope>
    <source>
        <strain evidence="3">Comreactor17</strain>
    </source>
</reference>
<dbReference type="Pfam" id="PF12439">
    <property type="entry name" value="GDE_N"/>
    <property type="match status" value="1"/>
</dbReference>
<name>A0A7S8IZN7_9BACT</name>
<protein>
    <recommendedName>
        <fullName evidence="5">Glycogen debranching enzyme</fullName>
    </recommendedName>
</protein>
<dbReference type="InterPro" id="IPR032790">
    <property type="entry name" value="GDE_C"/>
</dbReference>
<dbReference type="GO" id="GO:0005980">
    <property type="term" value="P:glycogen catabolic process"/>
    <property type="evidence" value="ECO:0007669"/>
    <property type="project" value="InterPro"/>
</dbReference>
<evidence type="ECO:0008006" key="5">
    <source>
        <dbReference type="Google" id="ProtNLM"/>
    </source>
</evidence>
<dbReference type="GO" id="GO:0004135">
    <property type="term" value="F:amylo-alpha-1,6-glucosidase activity"/>
    <property type="evidence" value="ECO:0007669"/>
    <property type="project" value="InterPro"/>
</dbReference>
<evidence type="ECO:0000259" key="2">
    <source>
        <dbReference type="Pfam" id="PF12439"/>
    </source>
</evidence>
<proteinExistence type="predicted"/>
<organism evidence="3 4">
    <name type="scientific">Candidatus Nitrospira kreftii</name>
    <dbReference type="NCBI Taxonomy" id="2652173"/>
    <lineage>
        <taxon>Bacteria</taxon>
        <taxon>Pseudomonadati</taxon>
        <taxon>Nitrospirota</taxon>
        <taxon>Nitrospiria</taxon>
        <taxon>Nitrospirales</taxon>
        <taxon>Nitrospiraceae</taxon>
        <taxon>Nitrospira</taxon>
    </lineage>
</organism>
<dbReference type="EMBL" id="CP047423">
    <property type="protein sequence ID" value="QPD04274.1"/>
    <property type="molecule type" value="Genomic_DNA"/>
</dbReference>
<dbReference type="KEGG" id="nkf:Nkreftii_002048"/>
<dbReference type="InterPro" id="IPR010401">
    <property type="entry name" value="AGL/Gdb1"/>
</dbReference>
<dbReference type="InterPro" id="IPR024742">
    <property type="entry name" value="Glycogen_debranch_N"/>
</dbReference>
<dbReference type="AlphaFoldDB" id="A0A7S8IZN7"/>
<feature type="domain" description="Glycogen debranching enzyme bacterial and archaeal type N-terminal" evidence="2">
    <location>
        <begin position="18"/>
        <end position="233"/>
    </location>
</feature>
<dbReference type="FunFam" id="1.50.10.10:FF:000073">
    <property type="entry name" value="Glycogen debranching enzyme, hypothetical (TreX-like)"/>
    <property type="match status" value="1"/>
</dbReference>
<dbReference type="Pfam" id="PF06202">
    <property type="entry name" value="GDE_C"/>
    <property type="match status" value="1"/>
</dbReference>
<dbReference type="NCBIfam" id="TIGR01561">
    <property type="entry name" value="gde_arch"/>
    <property type="match status" value="1"/>
</dbReference>
<evidence type="ECO:0000313" key="3">
    <source>
        <dbReference type="EMBL" id="QPD04274.1"/>
    </source>
</evidence>